<dbReference type="NCBIfam" id="TIGR03118">
    <property type="entry name" value="PEPCTERM_chp_1"/>
    <property type="match status" value="1"/>
</dbReference>
<dbReference type="InterPro" id="IPR017549">
    <property type="entry name" value="APMV_L690"/>
</dbReference>
<dbReference type="RefSeq" id="WP_348266139.1">
    <property type="nucleotide sequence ID" value="NZ_CP121194.1"/>
</dbReference>
<gene>
    <name evidence="1" type="ORF">P4G45_08975</name>
</gene>
<dbReference type="KEGG" id="epl:P4G45_08975"/>
<organism evidence="1">
    <name type="scientific">Edaphobacter paludis</name>
    <dbReference type="NCBI Taxonomy" id="3035702"/>
    <lineage>
        <taxon>Bacteria</taxon>
        <taxon>Pseudomonadati</taxon>
        <taxon>Acidobacteriota</taxon>
        <taxon>Terriglobia</taxon>
        <taxon>Terriglobales</taxon>
        <taxon>Acidobacteriaceae</taxon>
        <taxon>Edaphobacter</taxon>
    </lineage>
</organism>
<dbReference type="EMBL" id="CP121194">
    <property type="protein sequence ID" value="XBH08630.1"/>
    <property type="molecule type" value="Genomic_DNA"/>
</dbReference>
<name>A0AAU7CUL1_9BACT</name>
<evidence type="ECO:0000313" key="1">
    <source>
        <dbReference type="EMBL" id="XBH08630.1"/>
    </source>
</evidence>
<protein>
    <submittedName>
        <fullName evidence="1">TIGR03118 family protein</fullName>
    </submittedName>
</protein>
<reference evidence="1" key="1">
    <citation type="submission" date="2023-03" db="EMBL/GenBank/DDBJ databases">
        <title>Edaphobacter sp.</title>
        <authorList>
            <person name="Huber K.J."/>
            <person name="Papendorf J."/>
            <person name="Pilke C."/>
            <person name="Bunk B."/>
            <person name="Sproeer C."/>
            <person name="Pester M."/>
        </authorList>
    </citation>
    <scope>NUCLEOTIDE SEQUENCE</scope>
    <source>
        <strain evidence="1">DSM 109919</strain>
    </source>
</reference>
<dbReference type="AlphaFoldDB" id="A0AAU7CUL1"/>
<proteinExistence type="predicted"/>
<sequence>MLRSHSPHRSIKATCEVAAYAIALIAASTYSRADSFTQIDLASSVPNLAHTTDPNLKNPWGVSFSPTSPFWVSNQGSGTATLYDGAGTAQALVVTIPPGTPPVTGPTGQVFNSTTGFLVNGVPAHFIFDTLNGTISGWAAGTSASVTATTAGAVYTGLALNTSGSSTYLYAANSTGNIHVFNSLWADVTGTTFAGKFVDPNAVAGFVPFNIQTIGSNLYVTYADLTPIGTGLPGGYVDEFDANGNFIKRIATGGALYAPWGMTLAPSGFGSYSDDLLVGNFGNGEILAYNPSTDAYLGTIDGIDGLPLVNPFLWSLETRTGGTNANLDAVYFTAGINNQQDGLFGEIDPTIPEPPTIFGAAFGLLSLVLVKVRRAVHT</sequence>
<accession>A0AAU7CUL1</accession>
<dbReference type="SUPFAM" id="SSF101898">
    <property type="entry name" value="NHL repeat"/>
    <property type="match status" value="1"/>
</dbReference>